<dbReference type="GO" id="GO:0005886">
    <property type="term" value="C:plasma membrane"/>
    <property type="evidence" value="ECO:0007669"/>
    <property type="project" value="InterPro"/>
</dbReference>
<evidence type="ECO:0000313" key="12">
    <source>
        <dbReference type="Proteomes" id="UP000257607"/>
    </source>
</evidence>
<evidence type="ECO:0000256" key="5">
    <source>
        <dbReference type="SAM" id="Phobius"/>
    </source>
</evidence>
<evidence type="ECO:0000313" key="10">
    <source>
        <dbReference type="EMBL" id="WDC92235.1"/>
    </source>
</evidence>
<dbReference type="EMBL" id="AP024685">
    <property type="protein sequence ID" value="BCX29851.1"/>
    <property type="molecule type" value="Genomic_DNA"/>
</dbReference>
<dbReference type="STRING" id="28038.BCY75_08085"/>
<evidence type="ECO:0000256" key="4">
    <source>
        <dbReference type="ARBA" id="ARBA00023136"/>
    </source>
</evidence>
<evidence type="ECO:0000313" key="11">
    <source>
        <dbReference type="Proteomes" id="UP000199749"/>
    </source>
</evidence>
<sequence>MKKQGRLITVLVLALIVVIFAVLNVEPVAINFGFTHVKWPLIIVILVSLLIGAIITFLAATGSTLSQRKAQKEMTKEVTELRDNQAAQIKAAVEAEKIKNQKAFDKALADKEAEVHELHAKINQITQTSDHHNA</sequence>
<dbReference type="Proteomes" id="UP000257607">
    <property type="component" value="Chromosome"/>
</dbReference>
<dbReference type="OrthoDB" id="2326805at2"/>
<dbReference type="KEGG" id="lcv:FBA2_04440"/>
<evidence type="ECO:0000313" key="13">
    <source>
        <dbReference type="Proteomes" id="UP000825100"/>
    </source>
</evidence>
<dbReference type="Proteomes" id="UP000199749">
    <property type="component" value="Chromosome"/>
</dbReference>
<feature type="transmembrane region" description="Helical" evidence="5">
    <location>
        <begin position="37"/>
        <end position="60"/>
    </location>
</feature>
<dbReference type="EMBL" id="CP031003">
    <property type="protein sequence ID" value="AXN35955.1"/>
    <property type="molecule type" value="Genomic_DNA"/>
</dbReference>
<keyword evidence="2 5" id="KW-0812">Transmembrane</keyword>
<keyword evidence="1" id="KW-1003">Cell membrane</keyword>
<reference evidence="8 12" key="2">
    <citation type="submission" date="2018-07" db="EMBL/GenBank/DDBJ databases">
        <title>Lactobacillus curvatus genome sequence.</title>
        <authorList>
            <person name="Prechtl R."/>
        </authorList>
    </citation>
    <scope>NUCLEOTIDE SEQUENCE [LARGE SCALE GENOMIC DNA]</scope>
    <source>
        <strain evidence="8 12">TMW 1.1928</strain>
    </source>
</reference>
<dbReference type="RefSeq" id="WP_039099451.1">
    <property type="nucleotide sequence ID" value="NZ_AP024685.1"/>
</dbReference>
<dbReference type="Proteomes" id="UP000825100">
    <property type="component" value="Chromosome"/>
</dbReference>
<dbReference type="EMBL" id="CP117683">
    <property type="protein sequence ID" value="WDC92235.1"/>
    <property type="molecule type" value="Genomic_DNA"/>
</dbReference>
<evidence type="ECO:0000313" key="8">
    <source>
        <dbReference type="EMBL" id="AXN35955.1"/>
    </source>
</evidence>
<reference evidence="9 13" key="3">
    <citation type="submission" date="2021-05" db="EMBL/GenBank/DDBJ databases">
        <title>Complete Genome Sequence of Latilactobacillus sp. Strain WDN19, a High D-Aspartate-producing Lactic Acid Bacterium Isolated from a Japanese Pickle.</title>
        <authorList>
            <person name="Kajitani K."/>
            <person name="Takahashi S."/>
        </authorList>
    </citation>
    <scope>NUCLEOTIDE SEQUENCE [LARGE SCALE GENOMIC DNA]</scope>
    <source>
        <strain evidence="9 13">WDN19</strain>
    </source>
</reference>
<evidence type="ECO:0000259" key="6">
    <source>
        <dbReference type="Pfam" id="PF06305"/>
    </source>
</evidence>
<reference evidence="10" key="4">
    <citation type="submission" date="2023-02" db="EMBL/GenBank/DDBJ databases">
        <title>Complete genome sequence of Lactobacillus curvatus CACC879 isolated from Pig feces.</title>
        <authorList>
            <person name="Park S."/>
            <person name="Park M.A."/>
            <person name="Kim D.-H."/>
            <person name="Kim Y."/>
        </authorList>
    </citation>
    <scope>NUCLEOTIDE SEQUENCE</scope>
    <source>
        <strain evidence="10">CACC879</strain>
    </source>
</reference>
<feature type="domain" description="Lipopolysaccharide assembly protein A" evidence="6">
    <location>
        <begin position="24"/>
        <end position="83"/>
    </location>
</feature>
<keyword evidence="3 5" id="KW-1133">Transmembrane helix</keyword>
<accession>A0A0B2XHH0</accession>
<dbReference type="PANTHER" id="PTHR41335">
    <property type="entry name" value="MEMBRANE PROTEIN-RELATED"/>
    <property type="match status" value="1"/>
</dbReference>
<dbReference type="AlphaFoldDB" id="A0A0B2XHH0"/>
<evidence type="ECO:0000313" key="7">
    <source>
        <dbReference type="EMBL" id="ASN60246.1"/>
    </source>
</evidence>
<dbReference type="Pfam" id="PF06305">
    <property type="entry name" value="LapA_dom"/>
    <property type="match status" value="1"/>
</dbReference>
<evidence type="ECO:0000256" key="2">
    <source>
        <dbReference type="ARBA" id="ARBA00022692"/>
    </source>
</evidence>
<evidence type="ECO:0000256" key="3">
    <source>
        <dbReference type="ARBA" id="ARBA00022989"/>
    </source>
</evidence>
<gene>
    <name evidence="7" type="ORF">CG419_06165</name>
    <name evidence="8" type="ORF">DT351_06100</name>
    <name evidence="9" type="ORF">LTWDN19_04180</name>
    <name evidence="10" type="ORF">PSR33_01430</name>
</gene>
<keyword evidence="13" id="KW-1185">Reference proteome</keyword>
<evidence type="ECO:0000256" key="1">
    <source>
        <dbReference type="ARBA" id="ARBA00022475"/>
    </source>
</evidence>
<reference evidence="7 11" key="1">
    <citation type="submission" date="2017-07" db="EMBL/GenBank/DDBJ databases">
        <title>Lactobacillus curvatus MRS6 whole genome.</title>
        <authorList>
            <person name="Jans C."/>
            <person name="Lagler S."/>
            <person name="Lacroix C."/>
            <person name="Meile L."/>
            <person name="Stevens M.J.A."/>
        </authorList>
    </citation>
    <scope>NUCLEOTIDE SEQUENCE [LARGE SCALE GENOMIC DNA]</scope>
    <source>
        <strain evidence="7 11">MRS6</strain>
    </source>
</reference>
<dbReference type="EMBL" id="CP022474">
    <property type="protein sequence ID" value="ASN60246.1"/>
    <property type="molecule type" value="Genomic_DNA"/>
</dbReference>
<keyword evidence="4 5" id="KW-0472">Membrane</keyword>
<dbReference type="PANTHER" id="PTHR41335:SF1">
    <property type="entry name" value="MEMBRANE PROTEIN"/>
    <property type="match status" value="1"/>
</dbReference>
<evidence type="ECO:0000313" key="14">
    <source>
        <dbReference type="Proteomes" id="UP001215533"/>
    </source>
</evidence>
<evidence type="ECO:0000313" key="9">
    <source>
        <dbReference type="EMBL" id="BCX29851.1"/>
    </source>
</evidence>
<protein>
    <submittedName>
        <fullName evidence="7">DUF1049 domain-containing protein</fullName>
    </submittedName>
    <submittedName>
        <fullName evidence="10">LapA family protein</fullName>
    </submittedName>
</protein>
<dbReference type="InterPro" id="IPR010445">
    <property type="entry name" value="LapA_dom"/>
</dbReference>
<feature type="transmembrane region" description="Helical" evidence="5">
    <location>
        <begin position="7"/>
        <end position="25"/>
    </location>
</feature>
<dbReference type="GeneID" id="49610206"/>
<proteinExistence type="predicted"/>
<dbReference type="Proteomes" id="UP001215533">
    <property type="component" value="Chromosome"/>
</dbReference>
<organism evidence="10 14">
    <name type="scientific">Latilactobacillus curvatus</name>
    <name type="common">Lactobacillus curvatus</name>
    <dbReference type="NCBI Taxonomy" id="28038"/>
    <lineage>
        <taxon>Bacteria</taxon>
        <taxon>Bacillati</taxon>
        <taxon>Bacillota</taxon>
        <taxon>Bacilli</taxon>
        <taxon>Lactobacillales</taxon>
        <taxon>Lactobacillaceae</taxon>
        <taxon>Latilactobacillus</taxon>
    </lineage>
</organism>
<name>A0A0B2XHH0_LATCU</name>